<reference evidence="1 2" key="2">
    <citation type="journal article" date="2019" name="G3 (Bethesda)">
        <title>Hybrid Assembly of the Genome of the Entomopathogenic Nematode Steinernema carpocapsae Identifies the X-Chromosome.</title>
        <authorList>
            <person name="Serra L."/>
            <person name="Macchietto M."/>
            <person name="Macias-Munoz A."/>
            <person name="McGill C.J."/>
            <person name="Rodriguez I.M."/>
            <person name="Rodriguez B."/>
            <person name="Murad R."/>
            <person name="Mortazavi A."/>
        </authorList>
    </citation>
    <scope>NUCLEOTIDE SEQUENCE [LARGE SCALE GENOMIC DNA]</scope>
    <source>
        <strain evidence="1 2">ALL</strain>
    </source>
</reference>
<dbReference type="PANTHER" id="PTHR43434:SF22">
    <property type="entry name" value="PHOSPHOGLYCOLATE PHOSPHATASE"/>
    <property type="match status" value="1"/>
</dbReference>
<dbReference type="Pfam" id="PF00702">
    <property type="entry name" value="Hydrolase"/>
    <property type="match status" value="1"/>
</dbReference>
<protein>
    <submittedName>
        <fullName evidence="1">Uncharacterized protein</fullName>
    </submittedName>
</protein>
<dbReference type="GO" id="GO:0008967">
    <property type="term" value="F:phosphoglycolate phosphatase activity"/>
    <property type="evidence" value="ECO:0007669"/>
    <property type="project" value="TreeGrafter"/>
</dbReference>
<gene>
    <name evidence="1" type="ORF">L596_003287</name>
</gene>
<comment type="caution">
    <text evidence="1">The sequence shown here is derived from an EMBL/GenBank/DDBJ whole genome shotgun (WGS) entry which is preliminary data.</text>
</comment>
<evidence type="ECO:0000313" key="1">
    <source>
        <dbReference type="EMBL" id="TMS36017.1"/>
    </source>
</evidence>
<dbReference type="InterPro" id="IPR036412">
    <property type="entry name" value="HAD-like_sf"/>
</dbReference>
<name>A0A4U8UV02_STECR</name>
<organism evidence="1 2">
    <name type="scientific">Steinernema carpocapsae</name>
    <name type="common">Entomopathogenic nematode</name>
    <dbReference type="NCBI Taxonomy" id="34508"/>
    <lineage>
        <taxon>Eukaryota</taxon>
        <taxon>Metazoa</taxon>
        <taxon>Ecdysozoa</taxon>
        <taxon>Nematoda</taxon>
        <taxon>Chromadorea</taxon>
        <taxon>Rhabditida</taxon>
        <taxon>Tylenchina</taxon>
        <taxon>Panagrolaimomorpha</taxon>
        <taxon>Strongyloidoidea</taxon>
        <taxon>Steinernematidae</taxon>
        <taxon>Steinernema</taxon>
    </lineage>
</organism>
<dbReference type="GO" id="GO:0006281">
    <property type="term" value="P:DNA repair"/>
    <property type="evidence" value="ECO:0007669"/>
    <property type="project" value="TreeGrafter"/>
</dbReference>
<dbReference type="InterPro" id="IPR023214">
    <property type="entry name" value="HAD_sf"/>
</dbReference>
<reference evidence="1 2" key="1">
    <citation type="journal article" date="2015" name="Genome Biol.">
        <title>Comparative genomics of Steinernema reveals deeply conserved gene regulatory networks.</title>
        <authorList>
            <person name="Dillman A.R."/>
            <person name="Macchietto M."/>
            <person name="Porter C.F."/>
            <person name="Rogers A."/>
            <person name="Williams B."/>
            <person name="Antoshechkin I."/>
            <person name="Lee M.M."/>
            <person name="Goodwin Z."/>
            <person name="Lu X."/>
            <person name="Lewis E.E."/>
            <person name="Goodrich-Blair H."/>
            <person name="Stock S.P."/>
            <person name="Adams B.J."/>
            <person name="Sternberg P.W."/>
            <person name="Mortazavi A."/>
        </authorList>
    </citation>
    <scope>NUCLEOTIDE SEQUENCE [LARGE SCALE GENOMIC DNA]</scope>
    <source>
        <strain evidence="1 2">ALL</strain>
    </source>
</reference>
<dbReference type="EMBL" id="AZBU02000001">
    <property type="protein sequence ID" value="TMS36017.1"/>
    <property type="molecule type" value="Genomic_DNA"/>
</dbReference>
<dbReference type="SFLD" id="SFLDG01129">
    <property type="entry name" value="C1.5:_HAD__Beta-PGM__Phosphata"/>
    <property type="match status" value="1"/>
</dbReference>
<evidence type="ECO:0000313" key="2">
    <source>
        <dbReference type="Proteomes" id="UP000298663"/>
    </source>
</evidence>
<dbReference type="SFLD" id="SFLDS00003">
    <property type="entry name" value="Haloacid_Dehalogenase"/>
    <property type="match status" value="1"/>
</dbReference>
<dbReference type="OrthoDB" id="269227at2759"/>
<dbReference type="NCBIfam" id="TIGR01549">
    <property type="entry name" value="HAD-SF-IA-v1"/>
    <property type="match status" value="1"/>
</dbReference>
<dbReference type="SUPFAM" id="SSF56784">
    <property type="entry name" value="HAD-like"/>
    <property type="match status" value="1"/>
</dbReference>
<dbReference type="STRING" id="34508.A0A4U8UV02"/>
<dbReference type="PANTHER" id="PTHR43434">
    <property type="entry name" value="PHOSPHOGLYCOLATE PHOSPHATASE"/>
    <property type="match status" value="1"/>
</dbReference>
<proteinExistence type="predicted"/>
<dbReference type="AlphaFoldDB" id="A0A4U8UV02"/>
<dbReference type="CDD" id="cd01427">
    <property type="entry name" value="HAD_like"/>
    <property type="match status" value="1"/>
</dbReference>
<dbReference type="InterPro" id="IPR050155">
    <property type="entry name" value="HAD-like_hydrolase_sf"/>
</dbReference>
<sequence>MASSESDVTVWTFHRLPNQLRLVAGSFLRYKNVVMNVSRFARVLCSGAALLQPGAEFKILVPVARFSQTSIANQRSNLAKVVPNVAFERSAVKQPVSNEKASLVIFDKDGTLICFHSMWVPWTLQTTKKLTEATKLDISSKVYSLLGFCPIEQKVKTGLLAEGTMGQIRQSIVSLLADHGVDRTDAQKIVMSSVEDCNTSCTETLKEIHDLQDLFKQLRDHNVKIAICTADSREGTVGALRSLGLEEYVDLIVCGDDDGAQPKPNPHNALAICRALKVNPSDALMVGDTLADMGMGKSAKLGATIGVLSGIGEHHELDPHADHLVKHVGELMPIVLGQKKAGLSGGSSASA</sequence>
<dbReference type="EMBL" id="CM016762">
    <property type="protein sequence ID" value="TMS36017.1"/>
    <property type="molecule type" value="Genomic_DNA"/>
</dbReference>
<dbReference type="Proteomes" id="UP000298663">
    <property type="component" value="Chromosome X"/>
</dbReference>
<accession>A0A4U8UV02</accession>
<keyword evidence="2" id="KW-1185">Reference proteome</keyword>
<dbReference type="InterPro" id="IPR006439">
    <property type="entry name" value="HAD-SF_hydro_IA"/>
</dbReference>
<dbReference type="Gene3D" id="3.40.50.1000">
    <property type="entry name" value="HAD superfamily/HAD-like"/>
    <property type="match status" value="1"/>
</dbReference>